<dbReference type="EMBL" id="KL142368">
    <property type="protein sequence ID" value="KDR84215.1"/>
    <property type="molecule type" value="Genomic_DNA"/>
</dbReference>
<dbReference type="AlphaFoldDB" id="A0A067TLV9"/>
<name>A0A067TLV9_GALM3</name>
<organism evidence="2 3">
    <name type="scientific">Galerina marginata (strain CBS 339.88)</name>
    <dbReference type="NCBI Taxonomy" id="685588"/>
    <lineage>
        <taxon>Eukaryota</taxon>
        <taxon>Fungi</taxon>
        <taxon>Dikarya</taxon>
        <taxon>Basidiomycota</taxon>
        <taxon>Agaricomycotina</taxon>
        <taxon>Agaricomycetes</taxon>
        <taxon>Agaricomycetidae</taxon>
        <taxon>Agaricales</taxon>
        <taxon>Agaricineae</taxon>
        <taxon>Strophariaceae</taxon>
        <taxon>Galerina</taxon>
    </lineage>
</organism>
<evidence type="ECO:0000313" key="3">
    <source>
        <dbReference type="Proteomes" id="UP000027222"/>
    </source>
</evidence>
<feature type="region of interest" description="Disordered" evidence="1">
    <location>
        <begin position="26"/>
        <end position="52"/>
    </location>
</feature>
<protein>
    <recommendedName>
        <fullName evidence="4">BZIP domain-containing protein</fullName>
    </recommendedName>
</protein>
<accession>A0A067TLV9</accession>
<keyword evidence="3" id="KW-1185">Reference proteome</keyword>
<dbReference type="HOGENOM" id="CLU_161500_0_0_1"/>
<feature type="compositionally biased region" description="Basic and acidic residues" evidence="1">
    <location>
        <begin position="40"/>
        <end position="49"/>
    </location>
</feature>
<gene>
    <name evidence="2" type="ORF">GALMADRAFT_133565</name>
</gene>
<sequence>MDAMLSKEDQKRQRRKIRYLANIESEREKARTRARRNKQALRDPDEIKRRKECHRQAQARYRAANRAQLRTQAWQHRLKAKREKTREKELQGDEEEYQALMAQVLEDEDNEFEAKREKTCEKELQGVEDEDS</sequence>
<feature type="compositionally biased region" description="Basic and acidic residues" evidence="1">
    <location>
        <begin position="112"/>
        <end position="125"/>
    </location>
</feature>
<dbReference type="OrthoDB" id="3114862at2759"/>
<proteinExistence type="predicted"/>
<evidence type="ECO:0000313" key="2">
    <source>
        <dbReference type="EMBL" id="KDR84215.1"/>
    </source>
</evidence>
<reference evidence="3" key="1">
    <citation type="journal article" date="2014" name="Proc. Natl. Acad. Sci. U.S.A.">
        <title>Extensive sampling of basidiomycete genomes demonstrates inadequacy of the white-rot/brown-rot paradigm for wood decay fungi.</title>
        <authorList>
            <person name="Riley R."/>
            <person name="Salamov A.A."/>
            <person name="Brown D.W."/>
            <person name="Nagy L.G."/>
            <person name="Floudas D."/>
            <person name="Held B.W."/>
            <person name="Levasseur A."/>
            <person name="Lombard V."/>
            <person name="Morin E."/>
            <person name="Otillar R."/>
            <person name="Lindquist E.A."/>
            <person name="Sun H."/>
            <person name="LaButti K.M."/>
            <person name="Schmutz J."/>
            <person name="Jabbour D."/>
            <person name="Luo H."/>
            <person name="Baker S.E."/>
            <person name="Pisabarro A.G."/>
            <person name="Walton J.D."/>
            <person name="Blanchette R.A."/>
            <person name="Henrissat B."/>
            <person name="Martin F."/>
            <person name="Cullen D."/>
            <person name="Hibbett D.S."/>
            <person name="Grigoriev I.V."/>
        </authorList>
    </citation>
    <scope>NUCLEOTIDE SEQUENCE [LARGE SCALE GENOMIC DNA]</scope>
    <source>
        <strain evidence="3">CBS 339.88</strain>
    </source>
</reference>
<feature type="region of interest" description="Disordered" evidence="1">
    <location>
        <begin position="109"/>
        <end position="132"/>
    </location>
</feature>
<evidence type="ECO:0000256" key="1">
    <source>
        <dbReference type="SAM" id="MobiDB-lite"/>
    </source>
</evidence>
<dbReference type="Proteomes" id="UP000027222">
    <property type="component" value="Unassembled WGS sequence"/>
</dbReference>
<evidence type="ECO:0008006" key="4">
    <source>
        <dbReference type="Google" id="ProtNLM"/>
    </source>
</evidence>